<accession>A0A8T1KAY7</accession>
<dbReference type="Proteomes" id="UP000736787">
    <property type="component" value="Unassembled WGS sequence"/>
</dbReference>
<comment type="caution">
    <text evidence="1">The sequence shown here is derived from an EMBL/GenBank/DDBJ whole genome shotgun (WGS) entry which is preliminary data.</text>
</comment>
<proteinExistence type="predicted"/>
<reference evidence="1" key="1">
    <citation type="submission" date="2018-10" db="EMBL/GenBank/DDBJ databases">
        <title>Effector identification in a new, highly contiguous assembly of the strawberry crown rot pathogen Phytophthora cactorum.</title>
        <authorList>
            <person name="Armitage A.D."/>
            <person name="Nellist C.F."/>
            <person name="Bates H."/>
            <person name="Vickerstaff R.J."/>
            <person name="Harrison R.J."/>
        </authorList>
    </citation>
    <scope>NUCLEOTIDE SEQUENCE</scope>
    <source>
        <strain evidence="1">4040</strain>
    </source>
</reference>
<dbReference type="EMBL" id="RCMK01000640">
    <property type="protein sequence ID" value="KAG2918021.1"/>
    <property type="molecule type" value="Genomic_DNA"/>
</dbReference>
<protein>
    <submittedName>
        <fullName evidence="1">Uncharacterized protein</fullName>
    </submittedName>
</protein>
<organism evidence="1 2">
    <name type="scientific">Phytophthora cactorum</name>
    <dbReference type="NCBI Taxonomy" id="29920"/>
    <lineage>
        <taxon>Eukaryota</taxon>
        <taxon>Sar</taxon>
        <taxon>Stramenopiles</taxon>
        <taxon>Oomycota</taxon>
        <taxon>Peronosporomycetes</taxon>
        <taxon>Peronosporales</taxon>
        <taxon>Peronosporaceae</taxon>
        <taxon>Phytophthora</taxon>
    </lineage>
</organism>
<name>A0A8T1KAY7_9STRA</name>
<evidence type="ECO:0000313" key="2">
    <source>
        <dbReference type="Proteomes" id="UP000736787"/>
    </source>
</evidence>
<dbReference type="AlphaFoldDB" id="A0A8T1KAY7"/>
<sequence length="119" mass="13067">MFPLGLIAVGQNSFGEAGHFSPSLNLVTPDCLPLSLAVLSCGMPSALSESWWLPTRPHFTFCFQSLKWLQVTSIHSTTFRAGQSPHRRVFKFWFPNPGYTTEARVTVVILTGGLAPQSS</sequence>
<evidence type="ECO:0000313" key="1">
    <source>
        <dbReference type="EMBL" id="KAG2918021.1"/>
    </source>
</evidence>
<gene>
    <name evidence="1" type="ORF">PC117_g17231</name>
</gene>